<evidence type="ECO:0000313" key="6">
    <source>
        <dbReference type="Proteomes" id="UP000070433"/>
    </source>
</evidence>
<feature type="chain" id="PRO_5007449816" description="Leucine-binding protein domain-containing protein" evidence="3">
    <location>
        <begin position="33"/>
        <end position="379"/>
    </location>
</feature>
<sequence length="379" mass="39912">MRTPAVSITRRRTLAAVAGASALASFAPLAGAAATVRIGQSLPLTGPLGAVVKPIAEGQKALLDELNAEGGMRGARIELLTLDDGAQPDRTAENTRRLIEDEKVTALFGYAFVPGLVRALPLINEKGMPLLGVYNGADIVRTPANPTLFTTTASLGDEVAAMVRNLATLNTRKLALAYQNNELGRYMRPLVEAAVKQHQGTLVAAVALEPNGSNGAQAAQEISAKAPEAILLLAAGAAVLGFMKSLPSARASVYALSLAGTTALIEQIGPAARGMAFTQIVPFPLRQTSPLTRRFAASMSKAGLTPSYDRMWGYLNASVLVETLRRAGPNPTPAAVYSTLEKMSDVDLGGYRLAYGPNRHHGSNFVEITVVDQNGKFLR</sequence>
<gene>
    <name evidence="5" type="ORF">UC35_22075</name>
</gene>
<organism evidence="5 6">
    <name type="scientific">Ramlibacter tataouinensis</name>
    <dbReference type="NCBI Taxonomy" id="94132"/>
    <lineage>
        <taxon>Bacteria</taxon>
        <taxon>Pseudomonadati</taxon>
        <taxon>Pseudomonadota</taxon>
        <taxon>Betaproteobacteria</taxon>
        <taxon>Burkholderiales</taxon>
        <taxon>Comamonadaceae</taxon>
        <taxon>Ramlibacter</taxon>
    </lineage>
</organism>
<dbReference type="SUPFAM" id="SSF53822">
    <property type="entry name" value="Periplasmic binding protein-like I"/>
    <property type="match status" value="1"/>
</dbReference>
<feature type="signal peptide" evidence="3">
    <location>
        <begin position="1"/>
        <end position="32"/>
    </location>
</feature>
<dbReference type="Pfam" id="PF13458">
    <property type="entry name" value="Peripla_BP_6"/>
    <property type="match status" value="1"/>
</dbReference>
<name>A0A127K1J0_9BURK</name>
<evidence type="ECO:0000313" key="5">
    <source>
        <dbReference type="EMBL" id="AMO25022.1"/>
    </source>
</evidence>
<accession>A0A127K1J0</accession>
<evidence type="ECO:0000256" key="3">
    <source>
        <dbReference type="SAM" id="SignalP"/>
    </source>
</evidence>
<dbReference type="InterPro" id="IPR006311">
    <property type="entry name" value="TAT_signal"/>
</dbReference>
<dbReference type="PROSITE" id="PS51318">
    <property type="entry name" value="TAT"/>
    <property type="match status" value="1"/>
</dbReference>
<dbReference type="EMBL" id="CP010951">
    <property type="protein sequence ID" value="AMO25022.1"/>
    <property type="molecule type" value="Genomic_DNA"/>
</dbReference>
<keyword evidence="2 3" id="KW-0732">Signal</keyword>
<dbReference type="Proteomes" id="UP000070433">
    <property type="component" value="Chromosome"/>
</dbReference>
<dbReference type="InterPro" id="IPR028082">
    <property type="entry name" value="Peripla_BP_I"/>
</dbReference>
<dbReference type="InterPro" id="IPR028081">
    <property type="entry name" value="Leu-bd"/>
</dbReference>
<dbReference type="PANTHER" id="PTHR47235">
    <property type="entry name" value="BLR6548 PROTEIN"/>
    <property type="match status" value="1"/>
</dbReference>
<evidence type="ECO:0000259" key="4">
    <source>
        <dbReference type="Pfam" id="PF13458"/>
    </source>
</evidence>
<reference evidence="5 6" key="1">
    <citation type="journal article" date="2014" name="Int. J. Syst. Evol. Microbiol.">
        <title>Ramlibacter solisilvae sp. nov., isolated from forest soil, and emended description of the genus Ramlibacter.</title>
        <authorList>
            <person name="Lee H.J."/>
            <person name="Lee S.H."/>
            <person name="Lee S.S."/>
            <person name="Lee J.S."/>
            <person name="Kim Y."/>
            <person name="Kim S.C."/>
            <person name="Jeon C.O."/>
        </authorList>
    </citation>
    <scope>NUCLEOTIDE SEQUENCE [LARGE SCALE GENOMIC DNA]</scope>
    <source>
        <strain evidence="5 6">5-10</strain>
    </source>
</reference>
<evidence type="ECO:0000256" key="2">
    <source>
        <dbReference type="ARBA" id="ARBA00022729"/>
    </source>
</evidence>
<feature type="domain" description="Leucine-binding protein" evidence="4">
    <location>
        <begin position="35"/>
        <end position="376"/>
    </location>
</feature>
<dbReference type="AlphaFoldDB" id="A0A127K1J0"/>
<protein>
    <recommendedName>
        <fullName evidence="4">Leucine-binding protein domain-containing protein</fullName>
    </recommendedName>
</protein>
<proteinExistence type="inferred from homology"/>
<dbReference type="Gene3D" id="3.40.50.2300">
    <property type="match status" value="2"/>
</dbReference>
<comment type="similarity">
    <text evidence="1">Belongs to the leucine-binding protein family.</text>
</comment>
<keyword evidence="6" id="KW-1185">Reference proteome</keyword>
<dbReference type="CDD" id="cd06326">
    <property type="entry name" value="PBP1_ABC_ligand_binding-like"/>
    <property type="match status" value="1"/>
</dbReference>
<dbReference type="PANTHER" id="PTHR47235:SF1">
    <property type="entry name" value="BLR6548 PROTEIN"/>
    <property type="match status" value="1"/>
</dbReference>
<evidence type="ECO:0000256" key="1">
    <source>
        <dbReference type="ARBA" id="ARBA00010062"/>
    </source>
</evidence>